<organism evidence="2 3">
    <name type="scientific">Thanatephorus cucumeris (strain AG1-IB / isolate 7/3/14)</name>
    <name type="common">Lettuce bottom rot fungus</name>
    <name type="synonym">Rhizoctonia solani</name>
    <dbReference type="NCBI Taxonomy" id="1108050"/>
    <lineage>
        <taxon>Eukaryota</taxon>
        <taxon>Fungi</taxon>
        <taxon>Dikarya</taxon>
        <taxon>Basidiomycota</taxon>
        <taxon>Agaricomycotina</taxon>
        <taxon>Agaricomycetes</taxon>
        <taxon>Cantharellales</taxon>
        <taxon>Ceratobasidiaceae</taxon>
        <taxon>Rhizoctonia</taxon>
        <taxon>Rhizoctonia solani AG-1</taxon>
    </lineage>
</organism>
<keyword evidence="3" id="KW-1185">Reference proteome</keyword>
<gene>
    <name evidence="2" type="ORF">RSOLAG1IB_09655</name>
</gene>
<sequence>MADAKLEAVGIDRIAEISRNIREAVRAALPTPPEQFFTLMVPGKVVDLDMYKVHEDRVILPLATELNQAILCDDMPVLSTIQLGPTGRSVARSYAATINKLKAAGTPIGIDDGGFMTPDQKRYKQAMKILSSEIPEKPGRSLVELYTEKQAVYTKSVANKTKAFQEALQLAKDDPTNKNPAQIRQAYDQWVAENARTYRNNVQATYMDWVITGKKEEVEYWFSVVDQDSALARVERSKEVMRWAVVQDSDGSCEYQKVKLEPADWANKCLDKMKSGANQTKTAEWYTWEINRLEQTNALLEVLTNSPPKFGADGTSDDNESLKKEAEEAKDALAKALTEQIQARHDYNAALSESKQLDADGKEDKDAKKKKVQEAFKKHEGAEKNLKECRDKCAQVNHNKLSFENKAAHDGLINKLVTEGSFKSKLEENNRKIEQYKSDRAKLLGGGTPDQAIQTAAQDTGIPPAAPEPQAPTDAVKATPDFFTPITVEVSSSSEKKSTEESATSFAAGASASWGLWSVSASVSHSEAHSKAMSELAESSIKISFECMRVDINRPWLRPELFYDEELVPGPDVLISPGFGRLRALMEGKVPVQEAEKELQQYSVFPLYPVAFLVACNVVLEISGSTSSLETYMNSSSTSASASVGYGPFSINGSGSHSNSNSGSTCKSTASGCRIEIKSPQIIGWISQMVPALPRLDKKSTFQSQGFSQGGFQPVRSDWN</sequence>
<dbReference type="OrthoDB" id="3261350at2759"/>
<dbReference type="EMBL" id="LN679147">
    <property type="protein sequence ID" value="CEL60462.1"/>
    <property type="molecule type" value="Genomic_DNA"/>
</dbReference>
<evidence type="ECO:0000313" key="3">
    <source>
        <dbReference type="Proteomes" id="UP000059188"/>
    </source>
</evidence>
<dbReference type="Proteomes" id="UP000059188">
    <property type="component" value="Unassembled WGS sequence"/>
</dbReference>
<protein>
    <submittedName>
        <fullName evidence="2">Uncharacterized protein</fullName>
    </submittedName>
</protein>
<dbReference type="AlphaFoldDB" id="A0A0B7FW93"/>
<evidence type="ECO:0000256" key="1">
    <source>
        <dbReference type="SAM" id="MobiDB-lite"/>
    </source>
</evidence>
<evidence type="ECO:0000313" key="2">
    <source>
        <dbReference type="EMBL" id="CEL60462.1"/>
    </source>
</evidence>
<accession>A0A0B7FW93</accession>
<name>A0A0B7FW93_THACB</name>
<proteinExistence type="predicted"/>
<reference evidence="2 3" key="1">
    <citation type="submission" date="2014-11" db="EMBL/GenBank/DDBJ databases">
        <authorList>
            <person name="Wibberg Daniel"/>
        </authorList>
    </citation>
    <scope>NUCLEOTIDE SEQUENCE [LARGE SCALE GENOMIC DNA]</scope>
    <source>
        <strain evidence="2">Rhizoctonia solani AG1-IB 7/3/14</strain>
    </source>
</reference>
<feature type="region of interest" description="Disordered" evidence="1">
    <location>
        <begin position="305"/>
        <end position="325"/>
    </location>
</feature>